<dbReference type="PANTHER" id="PTHR21497:SF24">
    <property type="entry name" value="E3 UBIQUITIN-PROTEIN LIGASE UBR1"/>
    <property type="match status" value="1"/>
</dbReference>
<comment type="similarity">
    <text evidence="8 10">Belongs to the E3 ubiquitin-protein ligase UBR1-like family.</text>
</comment>
<feature type="compositionally biased region" description="Low complexity" evidence="11">
    <location>
        <begin position="4457"/>
        <end position="4469"/>
    </location>
</feature>
<feature type="compositionally biased region" description="Basic and acidic residues" evidence="11">
    <location>
        <begin position="2452"/>
        <end position="2461"/>
    </location>
</feature>
<feature type="region of interest" description="Disordered" evidence="11">
    <location>
        <begin position="321"/>
        <end position="341"/>
    </location>
</feature>
<feature type="region of interest" description="Disordered" evidence="11">
    <location>
        <begin position="2926"/>
        <end position="3044"/>
    </location>
</feature>
<dbReference type="EC" id="2.3.2.27" evidence="10"/>
<feature type="domain" description="UBR-type" evidence="12">
    <location>
        <begin position="591"/>
        <end position="662"/>
    </location>
</feature>
<dbReference type="GO" id="GO:0061630">
    <property type="term" value="F:ubiquitin protein ligase activity"/>
    <property type="evidence" value="ECO:0007669"/>
    <property type="project" value="UniProtKB-UniRule"/>
</dbReference>
<feature type="compositionally biased region" description="Basic and acidic residues" evidence="11">
    <location>
        <begin position="918"/>
        <end position="935"/>
    </location>
</feature>
<dbReference type="EMBL" id="FR823388">
    <property type="protein sequence ID" value="CBZ52375.1"/>
    <property type="molecule type" value="Genomic_DNA"/>
</dbReference>
<dbReference type="eggNOG" id="KOG1139">
    <property type="taxonomic scope" value="Eukaryota"/>
</dbReference>
<feature type="compositionally biased region" description="Basic and acidic residues" evidence="11">
    <location>
        <begin position="4486"/>
        <end position="4500"/>
    </location>
</feature>
<feature type="compositionally biased region" description="Low complexity" evidence="11">
    <location>
        <begin position="3208"/>
        <end position="3225"/>
    </location>
</feature>
<keyword evidence="6 10" id="KW-0833">Ubl conjugation pathway</keyword>
<feature type="compositionally biased region" description="Gly residues" evidence="11">
    <location>
        <begin position="2104"/>
        <end position="2124"/>
    </location>
</feature>
<feature type="compositionally biased region" description="Basic and acidic residues" evidence="11">
    <location>
        <begin position="2330"/>
        <end position="2348"/>
    </location>
</feature>
<feature type="region of interest" description="Disordered" evidence="11">
    <location>
        <begin position="3800"/>
        <end position="3852"/>
    </location>
</feature>
<feature type="region of interest" description="Disordered" evidence="11">
    <location>
        <begin position="2452"/>
        <end position="2482"/>
    </location>
</feature>
<feature type="compositionally biased region" description="Low complexity" evidence="11">
    <location>
        <begin position="4794"/>
        <end position="4804"/>
    </location>
</feature>
<dbReference type="RefSeq" id="XP_003882407.1">
    <property type="nucleotide sequence ID" value="XM_003882358.1"/>
</dbReference>
<feature type="compositionally biased region" description="Low complexity" evidence="11">
    <location>
        <begin position="4506"/>
        <end position="4523"/>
    </location>
</feature>
<feature type="compositionally biased region" description="Basic and acidic residues" evidence="11">
    <location>
        <begin position="3021"/>
        <end position="3044"/>
    </location>
</feature>
<feature type="region of interest" description="Disordered" evidence="11">
    <location>
        <begin position="1567"/>
        <end position="1589"/>
    </location>
</feature>
<feature type="compositionally biased region" description="Basic and acidic residues" evidence="11">
    <location>
        <begin position="4223"/>
        <end position="4245"/>
    </location>
</feature>
<feature type="zinc finger region" description="UBR-type" evidence="9">
    <location>
        <begin position="591"/>
        <end position="662"/>
    </location>
</feature>
<evidence type="ECO:0000313" key="14">
    <source>
        <dbReference type="EMBL" id="CEL66346.1"/>
    </source>
</evidence>
<reference evidence="13" key="1">
    <citation type="submission" date="2011-02" db="EMBL/GenBank/DDBJ databases">
        <authorList>
            <person name="Aslett M."/>
        </authorList>
    </citation>
    <scope>NUCLEOTIDE SEQUENCE</scope>
    <source>
        <strain evidence="13">Liverpool</strain>
    </source>
</reference>
<evidence type="ECO:0000313" key="15">
    <source>
        <dbReference type="Proteomes" id="UP000007494"/>
    </source>
</evidence>
<gene>
    <name evidence="14" type="ORF">BN1204_021630</name>
    <name evidence="13" type="ORF">NCLIV_021630</name>
</gene>
<feature type="region of interest" description="Disordered" evidence="11">
    <location>
        <begin position="3175"/>
        <end position="3241"/>
    </location>
</feature>
<feature type="region of interest" description="Disordered" evidence="11">
    <location>
        <begin position="3685"/>
        <end position="3770"/>
    </location>
</feature>
<feature type="compositionally biased region" description="Gly residues" evidence="11">
    <location>
        <begin position="3188"/>
        <end position="3207"/>
    </location>
</feature>
<feature type="region of interest" description="Disordered" evidence="11">
    <location>
        <begin position="4119"/>
        <end position="4248"/>
    </location>
</feature>
<reference evidence="13" key="2">
    <citation type="submission" date="2011-03" db="EMBL/GenBank/DDBJ databases">
        <title>Comparative genomics and transcriptomics of Neospora caninum and Toxoplasma gondii.</title>
        <authorList>
            <person name="Reid A.J."/>
            <person name="Sohal A."/>
            <person name="Harris D."/>
            <person name="Quail M."/>
            <person name="Sanders M."/>
            <person name="Berriman M."/>
            <person name="Wastling J.M."/>
            <person name="Pain A."/>
        </authorList>
    </citation>
    <scope>NUCLEOTIDE SEQUENCE</scope>
    <source>
        <strain evidence="13">Liverpool</strain>
    </source>
</reference>
<name>F0VF81_NEOCL</name>
<feature type="compositionally biased region" description="Basic and acidic residues" evidence="11">
    <location>
        <begin position="1262"/>
        <end position="1316"/>
    </location>
</feature>
<feature type="compositionally biased region" description="Basic residues" evidence="11">
    <location>
        <begin position="2349"/>
        <end position="2359"/>
    </location>
</feature>
<feature type="compositionally biased region" description="Low complexity" evidence="11">
    <location>
        <begin position="1999"/>
        <end position="2010"/>
    </location>
</feature>
<dbReference type="Pfam" id="PF22960">
    <property type="entry name" value="WHD_UBR1"/>
    <property type="match status" value="1"/>
</dbReference>
<dbReference type="InterPro" id="IPR039164">
    <property type="entry name" value="UBR1-like"/>
</dbReference>
<feature type="compositionally biased region" description="Low complexity" evidence="11">
    <location>
        <begin position="524"/>
        <end position="545"/>
    </location>
</feature>
<organism evidence="13 15">
    <name type="scientific">Neospora caninum (strain Liverpool)</name>
    <dbReference type="NCBI Taxonomy" id="572307"/>
    <lineage>
        <taxon>Eukaryota</taxon>
        <taxon>Sar</taxon>
        <taxon>Alveolata</taxon>
        <taxon>Apicomplexa</taxon>
        <taxon>Conoidasida</taxon>
        <taxon>Coccidia</taxon>
        <taxon>Eucoccidiorida</taxon>
        <taxon>Eimeriorina</taxon>
        <taxon>Sarcocystidae</taxon>
        <taxon>Neospora</taxon>
    </lineage>
</organism>
<dbReference type="CDD" id="cd19673">
    <property type="entry name" value="UBR-box_UBR3"/>
    <property type="match status" value="1"/>
</dbReference>
<evidence type="ECO:0000259" key="12">
    <source>
        <dbReference type="PROSITE" id="PS51157"/>
    </source>
</evidence>
<reference evidence="14" key="4">
    <citation type="journal article" date="2015" name="PLoS ONE">
        <title>Comprehensive Evaluation of Toxoplasma gondii VEG and Neospora caninum LIV Genomes with Tachyzoite Stage Transcriptome and Proteome Defines Novel Transcript Features.</title>
        <authorList>
            <person name="Ramaprasad A."/>
            <person name="Mourier T."/>
            <person name="Naeem R."/>
            <person name="Malas T.B."/>
            <person name="Moussa E."/>
            <person name="Panigrahi A."/>
            <person name="Vermont S.J."/>
            <person name="Otto T.D."/>
            <person name="Wastling J."/>
            <person name="Pain A."/>
        </authorList>
    </citation>
    <scope>NUCLEOTIDE SEQUENCE</scope>
    <source>
        <strain evidence="14">Liverpool</strain>
    </source>
</reference>
<feature type="region of interest" description="Disordered" evidence="11">
    <location>
        <begin position="4453"/>
        <end position="4688"/>
    </location>
</feature>
<feature type="region of interest" description="Disordered" evidence="11">
    <location>
        <begin position="98"/>
        <end position="280"/>
    </location>
</feature>
<dbReference type="Gene3D" id="2.10.110.30">
    <property type="match status" value="1"/>
</dbReference>
<dbReference type="UniPathway" id="UPA00143"/>
<feature type="compositionally biased region" description="Basic and acidic residues" evidence="11">
    <location>
        <begin position="4887"/>
        <end position="4900"/>
    </location>
</feature>
<dbReference type="EMBL" id="LN714481">
    <property type="protein sequence ID" value="CEL66346.1"/>
    <property type="molecule type" value="Genomic_DNA"/>
</dbReference>
<keyword evidence="7 10" id="KW-0862">Zinc</keyword>
<comment type="function">
    <text evidence="10">Ubiquitin ligase protein which is a component of the N-end rule pathway. Recognizes and binds to proteins bearing specific N-terminal residues that are destabilizing according to the N-end rule, leading to their ubiquitination and subsequent degradation.</text>
</comment>
<feature type="compositionally biased region" description="Acidic residues" evidence="11">
    <location>
        <begin position="2056"/>
        <end position="2070"/>
    </location>
</feature>
<evidence type="ECO:0000256" key="5">
    <source>
        <dbReference type="ARBA" id="ARBA00022771"/>
    </source>
</evidence>
<evidence type="ECO:0000256" key="7">
    <source>
        <dbReference type="ARBA" id="ARBA00022833"/>
    </source>
</evidence>
<feature type="compositionally biased region" description="Basic and acidic residues" evidence="11">
    <location>
        <begin position="2022"/>
        <end position="2055"/>
    </location>
</feature>
<dbReference type="Pfam" id="PF02207">
    <property type="entry name" value="zf-UBR"/>
    <property type="match status" value="1"/>
</dbReference>
<feature type="compositionally biased region" description="Basic and acidic residues" evidence="11">
    <location>
        <begin position="2540"/>
        <end position="2553"/>
    </location>
</feature>
<dbReference type="InParanoid" id="F0VF81"/>
<feature type="compositionally biased region" description="Low complexity" evidence="11">
    <location>
        <begin position="2518"/>
        <end position="2529"/>
    </location>
</feature>
<feature type="compositionally biased region" description="Low complexity" evidence="11">
    <location>
        <begin position="2603"/>
        <end position="2616"/>
    </location>
</feature>
<feature type="compositionally biased region" description="Basic and acidic residues" evidence="11">
    <location>
        <begin position="4666"/>
        <end position="4688"/>
    </location>
</feature>
<comment type="catalytic activity">
    <reaction evidence="1 10">
        <text>S-ubiquitinyl-[E2 ubiquitin-conjugating enzyme]-L-cysteine + [acceptor protein]-L-lysine = [E2 ubiquitin-conjugating enzyme]-L-cysteine + N(6)-ubiquitinyl-[acceptor protein]-L-lysine.</text>
        <dbReference type="EC" id="2.3.2.27"/>
    </reaction>
</comment>
<feature type="compositionally biased region" description="Acidic residues" evidence="11">
    <location>
        <begin position="2188"/>
        <end position="2200"/>
    </location>
</feature>
<feature type="compositionally biased region" description="Low complexity" evidence="11">
    <location>
        <begin position="4324"/>
        <end position="4334"/>
    </location>
</feature>
<evidence type="ECO:0000256" key="6">
    <source>
        <dbReference type="ARBA" id="ARBA00022786"/>
    </source>
</evidence>
<evidence type="ECO:0000256" key="1">
    <source>
        <dbReference type="ARBA" id="ARBA00000900"/>
    </source>
</evidence>
<feature type="region of interest" description="Disordered" evidence="11">
    <location>
        <begin position="3398"/>
        <end position="3500"/>
    </location>
</feature>
<feature type="region of interest" description="Disordered" evidence="11">
    <location>
        <begin position="1957"/>
        <end position="2359"/>
    </location>
</feature>
<feature type="compositionally biased region" description="Pro residues" evidence="11">
    <location>
        <begin position="323"/>
        <end position="334"/>
    </location>
</feature>
<keyword evidence="5 10" id="KW-0863">Zinc-finger</keyword>
<dbReference type="GO" id="GO:0000151">
    <property type="term" value="C:ubiquitin ligase complex"/>
    <property type="evidence" value="ECO:0007669"/>
    <property type="project" value="TreeGrafter"/>
</dbReference>
<keyword evidence="4 10" id="KW-0479">Metal-binding</keyword>
<dbReference type="PANTHER" id="PTHR21497">
    <property type="entry name" value="UBIQUITIN LIGASE E3 ALPHA-RELATED"/>
    <property type="match status" value="1"/>
</dbReference>
<feature type="compositionally biased region" description="Polar residues" evidence="11">
    <location>
        <begin position="62"/>
        <end position="81"/>
    </location>
</feature>
<feature type="compositionally biased region" description="Basic and acidic residues" evidence="11">
    <location>
        <begin position="4307"/>
        <end position="4322"/>
    </location>
</feature>
<dbReference type="GO" id="GO:0071596">
    <property type="term" value="P:ubiquitin-dependent protein catabolic process via the N-end rule pathway"/>
    <property type="evidence" value="ECO:0007669"/>
    <property type="project" value="UniProtKB-UniRule"/>
</dbReference>
<dbReference type="InterPro" id="IPR003126">
    <property type="entry name" value="Znf_UBR"/>
</dbReference>
<feature type="compositionally biased region" description="Polar residues" evidence="11">
    <location>
        <begin position="4335"/>
        <end position="4345"/>
    </location>
</feature>
<sequence>MDSSSRLPPVEAPPSPSSEEHTSTDASNHDRRDRPARDASQATPEEGGANRPREDGGEVSETENPSSVVPDSAIAPSSRTDSVLDVAVFPVASRSCGELAHFGDNSGGGLGGEPGAGPNPLSGATLPFARSALVARDEPHPSSSASVPARGLGDLRGLDLWNGRVAEPEEPPDGDSFRETALPSGSEGREARAETAEGEADGDTDSSLRRFSFPVAPPSLTRDFAPTEERGSRLWGRAKDARGSLSLPPSQAPALAASSSSSSSSSFPPSSASSSSASSSLPSSALPFLFRAAESEGTHVAWGLGGEDAVADCFDFPSESMAPSPPLAESPRPIPAASSASASCASSASGDVAHTSQDLLPESPASSGVYLPSYPPLPTFADEMRVFASEAQLVHLLNVCARHLEALDGAFFEERAGRSEGSSRNLPMPWSPQVSRASLPTLREALDTYAGSLVHLDRLLDSLLETAAPATILLAASVIVEQLEDPELLLSLFSTFFATLGDTEAHQRLLPCIAPLRELLPSAEPDAAAPASPASPAPAARPDSPCTSRPAPPSSGPFVPFSALEAPPSACVTEVAAAFLSRLSSLPLARSRCGQVWDGEHVAYRCLTCGGSQSSCICVFCFQEGNHLGHSYFIYRSSCGGCCDCGDASAWAPSGFCRHHPGSHRDVDPSVALPTPCKFALVLLLRVLVRRLAMHALDKNWIATQELCATLLQLSEQHEGIRRCIGQAMLEAVRGTPDDSRGFANAETPGAERLFLPPNYARYDGWQALLLNRALALSRGGASVSEEEEFARRATEGAARAAEAQAKAEQAEKAGGRGLLGEEAERRMRLATDRELREIEERKKAGGVNVKSFDDALRFAMWGGESARRPENGDTHTLGPRDQGRDAEIRRREGNGADREPGVNAGNGEPPRERKKHEKNETLEGKNELPSDKSGRRSSTSSSSSSSASVSSAYRHYGIGACVASVLLKVASDISGRLIEDEDRRSSDREEAESEETKTEKAVHASLTTLWLALMFDEWFKEQFAFVFIQKYRDLVLKSDSALERVTVQVLSIRSLLTRLLYSGLLLPLLFSSCRLVLGQAVPQLPPRGRDRLSLFWRRRRCTWGGYPSPPYIDIKNSLLHRRGYTNSLNDVRYLVAEKDLLVQYLSEHPSNVAALWDDGFLPLYCLSQNVNLHRRRTTTHVEYEDSHRWSHALCLAIELGQNALALHEILEACPWPVAVLIFQKTRQRLQAWIGATRRRECVEEGISWVFASDGGVAPLLARERTKQRTRAEGTRDRPSQAETEREIQRETQREIQRETQRETEGEARVARRADAAEIGGEANACASDKRQKREGDGGGQSGATGDERDDVESSVYPEHRSLDHFVSRHPTSFHIPLSRLLAQLLKALMVHRACPVETLEELLELLGVTMEDRIEALEHHFRTLVFFHQVTTCSMWVRNGLAVVSEAQCYRRAFYQSVLIDLDLTAARLGCCSIPPPLFLLHLLAKCDVPFDLALSSPCPSLLSLPTSSGSASPRTTEEWSAEALTSSPRGLTSPRVPGEAGDGVYASEDEKAADVRLVASLASQGPAPYTAPGRGGRETGQPAGLSRRRESIVNEVVCGGRSNEHLLPQTHAFMVLLLQFLYPTNSLFCSEEDMMTYLLRHHLMRGPQTHSSLQDVVTRPYKQQPQFTDLVDRVLKKISTYRGAEGMTPGQFHIHSASWAFYDPYFPYFSWADHQHIEEAFLEQIKSHPEILNQWLPHPSTDCSLSSSASLCSSIPKAYRSGFFTFCLSPAVRSAVWLLTLQVLLAQSTDHRFIHLLLSLLLRLMSLDIVWKERESAEARQRLLARQRADDLMRRVLHQRRRNRKQRENREAERDEGEEGEGRSTGVANEAAQLRSSASHETDDETADESEAKKEEEKAEGTVIELREDVDLLGMARWMGTNLGDSLVRTFQLRHVFLDVSGRHEARWFSRRLGTRRHRGSAPNGDASGKAGEEAETAAATESLGRRGGRGEFCAVEGASPTSSGESSSDGRETEEEGLLEERISGRGDGRRREPGERRASPHRDHQDPRSSADEEESVNLDSDDEWLDDRRAGQGRFWIDQSLGRGDGNGRERRGHRASEGYGGGAVAVSGGRGRQGGRRNGGTEERGAPRARGTLFWSASRGVFFPDNEGSSEASGEEEEDMMTYIEWGGSAGRRSASRREGPEDVEMEDREDEPGEFNCRDDGLDFGVRAGGDSRDASRAGRNRPLSPASLAGGEPVDAGPPPLSSLPPQEAEEPASSSQTATAASPPSDFSESLLRSVRLSTASSCAHCSSQSQGFSTPETALGDSKSVRHSRSSSTSVRRSVVRGDSRQARCRPEAREARQRQKGWRRRRRRLASAWGTNESSVEGMLDLLAQDAFVLEAEGGEGLDGQEATSVRGCGGEEGAEADLIVSENGEILYDREDAHAPRDVFVDPLLLALRRLRKEESDLQGADERSSPPSPPCESSASQSSAPKTSSLFSRTRIGSLCLLPGAAADVARRLVRKMEAEPWRKPGIGAAVPAPGASAGGDSSGETGDTRGEREAARDGQSEGVIEQAMEGEDAPESHADDEQRTEFLILAAPADSSDSSSSWEETPGTEAAAMEAAEAASMMRVEPRSPDGNRIQSFAELFRFPLPADSSSPGSASAAQPDSLDRLGVFTDSLRQQLVSILHDAGVTDLEHAFPSSSPLSSSSSSSLSSSSSSSAASGPETLAERRSEGESGDGCPSGPDAVSASGSTADEPARREGGEDALSQACTDAPRGARGWQLLLLRAVAGGAQSAERNLASLHLVARRLLSGAAHGEEGGGEDRPANALSIVFGRTARSDLARLRSPPGASDRKGGRAQPDSKEICAALLRLLQCRKRAPSEFPFLVRFSMLKILFAMRQSPRFEAHWQQLDWVLQAAGRLDARVERQIRQWRRAAAAAAGTPSPECGPVAGGPLSPSLGPGEDTARAGDAAAGERGLASEGGGELAGARGRDEGEGETVEPEESLREGDGASPKRAGGPGATDAEASVRGGDEARKRTEDSGEDAKRGEEWKEAVRRRQEQVLASFRQKQATFQSGNQRDFDEAKFLADSDVPRCVSCRLEEETLLTFLSSSSSSFPEDYERIFSAASRCCSPFHSPGADPLGLLCHVQLTSVGSSARPSVPPCLLQPPWALMSSASTSAGAGAADVSRATASRAPGAGGPSREGPGGGAAAGGAPRGRSGSDSASGAAALSGPLTRGSGRSRAHDGSAVVAGAAATAEFGSRSRAGREDSGDDDTRFSCLSMVQRREGLRGAKNSFFEASAVPAILEDVASPASYSYDLVPNLLSPQGAFHGFQIRSCGHRMHLSCYRRYQKSQQHHMYLSELLLPCPYCHQPCNLLLVDAPPPAVARLELQRLLTDHVLKKAREQRAQRSLAADGDAGASPSGPRDSTGPGGLALREGQGGQGYGGRTTASWSSPSAKAADAKGPVSTPAARAVAGGPAPFFNGEAEDHEDSPGPFSDSEDTKKSPCLSPVSWKRTLARFVRRCEKLRSDRERLLPLLWPASCSVVGLPSVSGAPLRLQSLLLHTAAASDLLHLCRASLRISPLHLPAPILWSPSSTSLRTSSGTVGPAGATFSGAAGARRFAGFFSFSSPFGSDTGACDSTAALSGAARLSEALFGADCARAPSLGPLPRCLPLAVPAWGGIPTGLQGAAPRCSVGRAGPGPDQGRGDDRNENAVRQGDDSEDANLGPESGGLAHLSSSTSALLGTSGGSSERSRAAPSDGAALTSEQALSVEGDRRDRLHLQAGAEREPCRLGSSALLPHSSVVSASLQDSPRQSGGVATTGTKESGTRLARNEERLSGLSSREGNDEREGNGEGGCLLWTPQDVGGLFGHAACTAQPPVYGGAWPRNDFVVHPLAVVSKLISDSVEHTEMALRSQPSGDQGLSTGRAEVLHGCYAVYLHLADEFQHVAVGDTGVTAFDLYVHDLELMALFHCPLFPSPLAEPLSPSATATSPVPTYASGTVRKLGNPTEVLNAPAGPPQISPLSASSSSSSSSLLRPATKKWVSFGGLLPSDACSYVDLVLSLSLLHPSTRFHLLSRLFLAFHALALRAKADEKAGGAGRHLRAAIDAAERGARAAEFLLLGSEPSAETGPSSRSAPLGDGDADAARGRGRSGSAPRRPEPTGKGDRERDEAEAGDQPEVGEEARESEQQEEAADGDERRARRPRLAATARRLGRGAQGGGAWGTREQARARVSDLASETERPGGREGRGWLSLNTALREIEEEIAAALGRDEQQSGDGAAEANEAKEPSEQGDSRDAPPPREGLTQGVHRVREAQETPTDVRERVVSGSQSALSSGSRPETCQPLSTSMGGGLSGHVARSPGQNGTAQQPGRRARQTPSPQRAFLEVLELYVQLFFLSEVIAILWQWWDRLPFPSASVEDGTGPREAPDAAAKDGSATAWQEIWRVLHLRATQHREGRMAATSSPHSAAPAPHRGRRNVPASVASTSRSLEEALHAHHGRVDEDAPAPGAWGVSAGGFASSSAGTESAERRSEGRMEKSGKRRSASRKAEEDDAGDGADELGRRRRKRNCEEDGAGSGPGAAEEESERRIETGGLPTAEGRDEVMRADGEDAGREGTSCDNASNEALAPTARPLAASSQPEEAAEKPRAPTSFLTHARGEGTTEQGEEGATRRERREKLGTEKQRPHVDARKDVLASQSFVTRWSQEVEGECLEWEGDSAVLEETRQADGLSASVWLEDLRLLGRRLPYPPRKEQLGVAAWRVRFDENGTDERRAGEAGQAASEGRGNSPLPREDAALSASPGASLSQERTGEKEELLTKDYLLSVYTARTDRAEELKSCVPSLPGRLPLKALSRATLGGLKPSSVDRVTPPFGLLEGTRSVGAASDLGDGERECNRRERGAEVGEQSSPGHVDGEVDEGMQATQEPAESGFPDQDRKNVICRIVEAGLVPWLRKVHLLAKVVCPSQPLPFEEIKTAYEMLGPSSPSDAAVLRTPQLPASSASFPSASPRVSPFAPSSLSDLVSPSVDLYDPSEECGILLEALPLPKSIRLFLFGEDDDIWGGGETASVERKRADEGTRDHHVIAAALRLPSPTAWPRAVTEAHALRLLLRESQFLCCLASLPPCSTSLTTLMPIVVSSRSGHETLVRLFQSAMRLVLSEKAGGQVPLPSSSLLRVSSSSRSPLSSPPSPFFGVSASSRHPSLIVRDSGDSGALFAPRGRCSRRDREIKERLESVEFLNAHMLYFSPLTRRLLPHDLASLLAASKMKCTLLFSTVAGGRSDEERFTAVCVAQFLPHPTILPKLYQQFYNHFLQLGAYTPSVGLHVTPACAVCVTCGAFLCALDCCDARVPVHEGTQVPNLVLNLRRHAATCGMGLALYLHLSASAVYAAAVDTAVDRDAKWGCLHLDAYGEEDPLLKRGKPLHLSLNRLGRLTDDWRQHQIRLFRRLQWSRMDSSANNHAAQGM</sequence>
<feature type="compositionally biased region" description="Basic and acidic residues" evidence="11">
    <location>
        <begin position="225"/>
        <end position="242"/>
    </location>
</feature>
<feature type="region of interest" description="Disordered" evidence="11">
    <location>
        <begin position="4261"/>
        <end position="4375"/>
    </location>
</feature>
<feature type="region of interest" description="Disordered" evidence="11">
    <location>
        <begin position="1837"/>
        <end position="1904"/>
    </location>
</feature>
<feature type="region of interest" description="Disordered" evidence="11">
    <location>
        <begin position="2686"/>
        <end position="2758"/>
    </location>
</feature>
<feature type="compositionally biased region" description="Low complexity" evidence="11">
    <location>
        <begin position="3725"/>
        <end position="3745"/>
    </location>
</feature>
<dbReference type="OMA" id="WLALMFD"/>
<feature type="compositionally biased region" description="Basic and acidic residues" evidence="11">
    <location>
        <begin position="4596"/>
        <end position="4611"/>
    </location>
</feature>
<feature type="compositionally biased region" description="Low complexity" evidence="11">
    <location>
        <begin position="2688"/>
        <end position="2711"/>
    </location>
</feature>
<evidence type="ECO:0000313" key="13">
    <source>
        <dbReference type="EMBL" id="CBZ52375.1"/>
    </source>
</evidence>
<protein>
    <recommendedName>
        <fullName evidence="10">E3 ubiquitin-protein ligase</fullName>
        <ecNumber evidence="10">2.3.2.27</ecNumber>
    </recommendedName>
</protein>
<feature type="compositionally biased region" description="Basic and acidic residues" evidence="11">
    <location>
        <begin position="1328"/>
        <end position="1337"/>
    </location>
</feature>
<dbReference type="GO" id="GO:0008270">
    <property type="term" value="F:zinc ion binding"/>
    <property type="evidence" value="ECO:0007669"/>
    <property type="project" value="UniProtKB-UniRule"/>
</dbReference>
<feature type="compositionally biased region" description="Low complexity" evidence="11">
    <location>
        <begin position="2287"/>
        <end position="2300"/>
    </location>
</feature>
<dbReference type="Proteomes" id="UP000007494">
    <property type="component" value="Chromosome VIIa"/>
</dbReference>
<feature type="compositionally biased region" description="Low complexity" evidence="11">
    <location>
        <begin position="1505"/>
        <end position="1515"/>
    </location>
</feature>
<feature type="compositionally biased region" description="Basic and acidic residues" evidence="11">
    <location>
        <begin position="882"/>
        <end position="901"/>
    </location>
</feature>
<feature type="region of interest" description="Disordered" evidence="11">
    <location>
        <begin position="1505"/>
        <end position="1545"/>
    </location>
</feature>
<dbReference type="VEuPathDB" id="ToxoDB:NCLIV_021630"/>
<feature type="compositionally biased region" description="Gly residues" evidence="11">
    <location>
        <begin position="105"/>
        <end position="115"/>
    </location>
</feature>
<feature type="region of interest" description="Disordered" evidence="11">
    <location>
        <begin position="980"/>
        <end position="1000"/>
    </location>
</feature>
<feature type="compositionally biased region" description="Low complexity" evidence="11">
    <location>
        <begin position="2252"/>
        <end position="2274"/>
    </location>
</feature>
<keyword evidence="15" id="KW-1185">Reference proteome</keyword>
<dbReference type="InterPro" id="IPR044046">
    <property type="entry name" value="E3_ligase_UBR-like_C"/>
</dbReference>
<proteinExistence type="inferred from homology"/>
<evidence type="ECO:0000256" key="3">
    <source>
        <dbReference type="ARBA" id="ARBA00022679"/>
    </source>
</evidence>
<feature type="region of interest" description="Disordered" evidence="11">
    <location>
        <begin position="4003"/>
        <end position="4029"/>
    </location>
</feature>
<feature type="compositionally biased region" description="Basic and acidic residues" evidence="11">
    <location>
        <begin position="4153"/>
        <end position="4168"/>
    </location>
</feature>
<feature type="compositionally biased region" description="Low complexity" evidence="11">
    <location>
        <begin position="3405"/>
        <end position="3417"/>
    </location>
</feature>
<feature type="compositionally biased region" description="Low complexity" evidence="11">
    <location>
        <begin position="2468"/>
        <end position="2482"/>
    </location>
</feature>
<evidence type="ECO:0000256" key="10">
    <source>
        <dbReference type="RuleBase" id="RU366018"/>
    </source>
</evidence>
<dbReference type="eggNOG" id="KOG1140">
    <property type="taxonomic scope" value="Eukaryota"/>
</dbReference>
<feature type="compositionally biased region" description="Polar residues" evidence="11">
    <location>
        <begin position="3800"/>
        <end position="3820"/>
    </location>
</feature>
<feature type="region of interest" description="Disordered" evidence="11">
    <location>
        <begin position="2518"/>
        <end position="2625"/>
    </location>
</feature>
<dbReference type="InterPro" id="IPR055194">
    <property type="entry name" value="UBR1-like_WH"/>
</dbReference>
<evidence type="ECO:0000256" key="2">
    <source>
        <dbReference type="ARBA" id="ARBA00004906"/>
    </source>
</evidence>
<evidence type="ECO:0000256" key="8">
    <source>
        <dbReference type="ARBA" id="ARBA00046341"/>
    </source>
</evidence>
<feature type="compositionally biased region" description="Basic and acidic residues" evidence="11">
    <location>
        <begin position="18"/>
        <end position="37"/>
    </location>
</feature>
<feature type="compositionally biased region" description="Basic and acidic residues" evidence="11">
    <location>
        <begin position="2568"/>
        <end position="2578"/>
    </location>
</feature>
<feature type="compositionally biased region" description="Basic and acidic residues" evidence="11">
    <location>
        <begin position="1892"/>
        <end position="1904"/>
    </location>
</feature>
<dbReference type="PROSITE" id="PS51157">
    <property type="entry name" value="ZF_UBR"/>
    <property type="match status" value="1"/>
</dbReference>
<evidence type="ECO:0000256" key="9">
    <source>
        <dbReference type="PROSITE-ProRule" id="PRU00508"/>
    </source>
</evidence>
<dbReference type="GO" id="GO:0005737">
    <property type="term" value="C:cytoplasm"/>
    <property type="evidence" value="ECO:0007669"/>
    <property type="project" value="TreeGrafter"/>
</dbReference>
<dbReference type="FunFam" id="2.10.110.30:FF:000002">
    <property type="entry name" value="Putative e3 ubiquitin-protein ligase ubr3"/>
    <property type="match status" value="1"/>
</dbReference>
<feature type="region of interest" description="Disordered" evidence="11">
    <location>
        <begin position="4768"/>
        <end position="4811"/>
    </location>
</feature>
<comment type="pathway">
    <text evidence="2 10">Protein modification; protein ubiquitination.</text>
</comment>
<feature type="compositionally biased region" description="Low complexity" evidence="11">
    <location>
        <begin position="4017"/>
        <end position="4029"/>
    </location>
</feature>
<dbReference type="Pfam" id="PF18995">
    <property type="entry name" value="PRT6_C"/>
    <property type="match status" value="1"/>
</dbReference>
<feature type="region of interest" description="Disordered" evidence="11">
    <location>
        <begin position="4878"/>
        <end position="4914"/>
    </location>
</feature>
<dbReference type="GeneID" id="13444376"/>
<feature type="compositionally biased region" description="Low complexity" evidence="11">
    <location>
        <begin position="3462"/>
        <end position="3473"/>
    </location>
</feature>
<feature type="compositionally biased region" description="Low complexity" evidence="11">
    <location>
        <begin position="2942"/>
        <end position="2969"/>
    </location>
</feature>
<feature type="compositionally biased region" description="Low complexity" evidence="11">
    <location>
        <begin position="937"/>
        <end position="949"/>
    </location>
</feature>
<keyword evidence="3 10" id="KW-0808">Transferase</keyword>
<accession>F0VF81</accession>
<feature type="compositionally biased region" description="Low complexity" evidence="11">
    <location>
        <begin position="244"/>
        <end position="280"/>
    </location>
</feature>
<dbReference type="OrthoDB" id="340511at2759"/>
<dbReference type="SMART" id="SM00396">
    <property type="entry name" value="ZnF_UBR1"/>
    <property type="match status" value="1"/>
</dbReference>
<feature type="region of interest" description="Disordered" evidence="11">
    <location>
        <begin position="524"/>
        <end position="553"/>
    </location>
</feature>
<evidence type="ECO:0000256" key="11">
    <source>
        <dbReference type="SAM" id="MobiDB-lite"/>
    </source>
</evidence>
<feature type="region of interest" description="Disordered" evidence="11">
    <location>
        <begin position="864"/>
        <end position="949"/>
    </location>
</feature>
<feature type="compositionally biased region" description="Basic and acidic residues" evidence="11">
    <location>
        <begin position="4524"/>
        <end position="4536"/>
    </location>
</feature>
<evidence type="ECO:0000256" key="4">
    <source>
        <dbReference type="ARBA" id="ARBA00022723"/>
    </source>
</evidence>
<dbReference type="GO" id="GO:0016567">
    <property type="term" value="P:protein ubiquitination"/>
    <property type="evidence" value="ECO:0007669"/>
    <property type="project" value="UniProtKB-UniRule"/>
</dbReference>
<feature type="region of interest" description="Disordered" evidence="11">
    <location>
        <begin position="1"/>
        <end position="81"/>
    </location>
</feature>
<feature type="compositionally biased region" description="Basic and acidic residues" evidence="11">
    <location>
        <begin position="4280"/>
        <end position="4296"/>
    </location>
</feature>
<feature type="compositionally biased region" description="Basic residues" evidence="11">
    <location>
        <begin position="1837"/>
        <end position="1847"/>
    </location>
</feature>
<reference evidence="15" key="3">
    <citation type="journal article" date="2012" name="PLoS Pathog.">
        <title>Comparative genomics of the apicomplexan parasites Toxoplasma gondii and Neospora caninum: Coccidia differing in host range and transmission strategy.</title>
        <authorList>
            <person name="Reid A.J."/>
            <person name="Vermont S.J."/>
            <person name="Cotton J.A."/>
            <person name="Harris D."/>
            <person name="Hill-Cawthorne G.A."/>
            <person name="Konen-Waisman S."/>
            <person name="Latham S.M."/>
            <person name="Mourier T."/>
            <person name="Norton R."/>
            <person name="Quail M.A."/>
            <person name="Sanders M."/>
            <person name="Shanmugam D."/>
            <person name="Sohal A."/>
            <person name="Wasmuth J.D."/>
            <person name="Brunk B."/>
            <person name="Grigg M.E."/>
            <person name="Howard J.C."/>
            <person name="Parkinson J."/>
            <person name="Roos D.S."/>
            <person name="Trees A.J."/>
            <person name="Berriman M."/>
            <person name="Pain A."/>
            <person name="Wastling J.M."/>
        </authorList>
    </citation>
    <scope>NUCLEOTIDE SEQUENCE [LARGE SCALE GENOMIC DNA]</scope>
    <source>
        <strain evidence="15">Liverpool</strain>
    </source>
</reference>
<feature type="compositionally biased region" description="Basic and acidic residues" evidence="11">
    <location>
        <begin position="3699"/>
        <end position="3713"/>
    </location>
</feature>
<feature type="region of interest" description="Disordered" evidence="11">
    <location>
        <begin position="1262"/>
        <end position="1355"/>
    </location>
</feature>